<dbReference type="Proteomes" id="UP001367030">
    <property type="component" value="Unassembled WGS sequence"/>
</dbReference>
<dbReference type="Pfam" id="PF12833">
    <property type="entry name" value="HTH_18"/>
    <property type="match status" value="1"/>
</dbReference>
<name>A0ABU8X7A6_9BURK</name>
<dbReference type="InterPro" id="IPR009057">
    <property type="entry name" value="Homeodomain-like_sf"/>
</dbReference>
<feature type="domain" description="HTH araC/xylS-type" evidence="4">
    <location>
        <begin position="198"/>
        <end position="296"/>
    </location>
</feature>
<dbReference type="InterPro" id="IPR014710">
    <property type="entry name" value="RmlC-like_jellyroll"/>
</dbReference>
<dbReference type="PROSITE" id="PS01124">
    <property type="entry name" value="HTH_ARAC_FAMILY_2"/>
    <property type="match status" value="1"/>
</dbReference>
<evidence type="ECO:0000259" key="4">
    <source>
        <dbReference type="PROSITE" id="PS01124"/>
    </source>
</evidence>
<dbReference type="InterPro" id="IPR047264">
    <property type="entry name" value="Cupin_HpaA-like_N"/>
</dbReference>
<dbReference type="EMBL" id="JBBKZS010000005">
    <property type="protein sequence ID" value="MEJ8855678.1"/>
    <property type="molecule type" value="Genomic_DNA"/>
</dbReference>
<protein>
    <submittedName>
        <fullName evidence="5">Helix-turn-helix domain-containing protein</fullName>
    </submittedName>
</protein>
<keyword evidence="3" id="KW-0804">Transcription</keyword>
<proteinExistence type="predicted"/>
<keyword evidence="6" id="KW-1185">Reference proteome</keyword>
<gene>
    <name evidence="5" type="ORF">WKW79_13935</name>
</gene>
<dbReference type="SUPFAM" id="SSF46689">
    <property type="entry name" value="Homeodomain-like"/>
    <property type="match status" value="1"/>
</dbReference>
<dbReference type="InterPro" id="IPR020449">
    <property type="entry name" value="Tscrpt_reg_AraC-type_HTH"/>
</dbReference>
<dbReference type="InterPro" id="IPR011051">
    <property type="entry name" value="RmlC_Cupin_sf"/>
</dbReference>
<organism evidence="5 6">
    <name type="scientific">Variovorax robiniae</name>
    <dbReference type="NCBI Taxonomy" id="1836199"/>
    <lineage>
        <taxon>Bacteria</taxon>
        <taxon>Pseudomonadati</taxon>
        <taxon>Pseudomonadota</taxon>
        <taxon>Betaproteobacteria</taxon>
        <taxon>Burkholderiales</taxon>
        <taxon>Comamonadaceae</taxon>
        <taxon>Variovorax</taxon>
    </lineage>
</organism>
<evidence type="ECO:0000256" key="1">
    <source>
        <dbReference type="ARBA" id="ARBA00023015"/>
    </source>
</evidence>
<dbReference type="PANTHER" id="PTHR43280:SF32">
    <property type="entry name" value="TRANSCRIPTIONAL REGULATORY PROTEIN"/>
    <property type="match status" value="1"/>
</dbReference>
<dbReference type="CDD" id="cd06999">
    <property type="entry name" value="cupin_HpaA-like_N"/>
    <property type="match status" value="1"/>
</dbReference>
<keyword evidence="1" id="KW-0805">Transcription regulation</keyword>
<reference evidence="5 6" key="1">
    <citation type="submission" date="2024-03" db="EMBL/GenBank/DDBJ databases">
        <title>Novel species of the genus Variovorax.</title>
        <authorList>
            <person name="Liu Q."/>
            <person name="Xin Y.-H."/>
        </authorList>
    </citation>
    <scope>NUCLEOTIDE SEQUENCE [LARGE SCALE GENOMIC DNA]</scope>
    <source>
        <strain evidence="5 6">KACC 18901</strain>
    </source>
</reference>
<evidence type="ECO:0000256" key="3">
    <source>
        <dbReference type="ARBA" id="ARBA00023163"/>
    </source>
</evidence>
<evidence type="ECO:0000313" key="5">
    <source>
        <dbReference type="EMBL" id="MEJ8855678.1"/>
    </source>
</evidence>
<dbReference type="Gene3D" id="1.10.10.60">
    <property type="entry name" value="Homeodomain-like"/>
    <property type="match status" value="1"/>
</dbReference>
<dbReference type="InterPro" id="IPR018060">
    <property type="entry name" value="HTH_AraC"/>
</dbReference>
<accession>A0ABU8X7A6</accession>
<dbReference type="SMART" id="SM00342">
    <property type="entry name" value="HTH_ARAC"/>
    <property type="match status" value="1"/>
</dbReference>
<sequence length="304" mass="33883">MTSGMTSVPNFALYGTQAQPTWRDLVHFERIPERSGLHNWEIEPHFHDALIQVLYPISGGGETFIDGRKWTLQTPCLIVAPAHSVHGFHWTIGDVDGPVVTAAQRPLESLAATASPELLQHIRKPTVLHVDPTSRHAESLMPLFDAIEREAATHTQGQVAAGMALMVALFVQIARISETSARAEEDDVPRTRKALQVERFRALLDEHCRERVPVERYASELGVTAGQLTRLCREVMGMSTLDAINARVVHEAQRELVYSSLSIKQVAAELGFEDEAYFGRFFKKQTGLRPTEFRANARRELAGA</sequence>
<dbReference type="RefSeq" id="WP_340335761.1">
    <property type="nucleotide sequence ID" value="NZ_JBBKZS010000005.1"/>
</dbReference>
<dbReference type="PRINTS" id="PR00032">
    <property type="entry name" value="HTHARAC"/>
</dbReference>
<dbReference type="Gene3D" id="2.60.120.10">
    <property type="entry name" value="Jelly Rolls"/>
    <property type="match status" value="1"/>
</dbReference>
<dbReference type="SUPFAM" id="SSF51182">
    <property type="entry name" value="RmlC-like cupins"/>
    <property type="match status" value="1"/>
</dbReference>
<comment type="caution">
    <text evidence="5">The sequence shown here is derived from an EMBL/GenBank/DDBJ whole genome shotgun (WGS) entry which is preliminary data.</text>
</comment>
<keyword evidence="2" id="KW-0238">DNA-binding</keyword>
<evidence type="ECO:0000313" key="6">
    <source>
        <dbReference type="Proteomes" id="UP001367030"/>
    </source>
</evidence>
<dbReference type="PANTHER" id="PTHR43280">
    <property type="entry name" value="ARAC-FAMILY TRANSCRIPTIONAL REGULATOR"/>
    <property type="match status" value="1"/>
</dbReference>
<evidence type="ECO:0000256" key="2">
    <source>
        <dbReference type="ARBA" id="ARBA00023125"/>
    </source>
</evidence>